<name>A0ABD0AIV5_LIMFE</name>
<reference evidence="1 2" key="1">
    <citation type="submission" date="2021-01" db="EMBL/GenBank/DDBJ databases">
        <title>Development of a method for detection of lactic acid bacteria that cause putrefactive shochu mash.</title>
        <authorList>
            <person name="Takashita H."/>
            <person name="Fujihara E."/>
            <person name="Takayama K."/>
            <person name="Yamamoto H."/>
            <person name="Mizutani M."/>
            <person name="Kajiwara Y."/>
        </authorList>
    </citation>
    <scope>NUCLEOTIDE SEQUENCE [LARGE SCALE GENOMIC DNA]</scope>
    <source>
        <strain evidence="1 2">01-B1</strain>
    </source>
</reference>
<sequence>MELKTASTAAVASFLVRPVAVATLVTNSALFAMSLSPPTNDHSTGGDPVIVNFEWSKINETMTNLRIISKTRLA</sequence>
<evidence type="ECO:0008006" key="3">
    <source>
        <dbReference type="Google" id="ProtNLM"/>
    </source>
</evidence>
<dbReference type="EMBL" id="BOLH01000002">
    <property type="protein sequence ID" value="GIC71298.1"/>
    <property type="molecule type" value="Genomic_DNA"/>
</dbReference>
<comment type="caution">
    <text evidence="1">The sequence shown here is derived from an EMBL/GenBank/DDBJ whole genome shotgun (WGS) entry which is preliminary data.</text>
</comment>
<accession>A0ABD0AIV5</accession>
<evidence type="ECO:0000313" key="1">
    <source>
        <dbReference type="EMBL" id="GIC71298.1"/>
    </source>
</evidence>
<proteinExistence type="predicted"/>
<dbReference type="AlphaFoldDB" id="A0ABD0AIV5"/>
<evidence type="ECO:0000313" key="2">
    <source>
        <dbReference type="Proteomes" id="UP000653631"/>
    </source>
</evidence>
<organism evidence="1 2">
    <name type="scientific">Limosilactobacillus fermentum</name>
    <name type="common">Lactobacillus fermentum</name>
    <dbReference type="NCBI Taxonomy" id="1613"/>
    <lineage>
        <taxon>Bacteria</taxon>
        <taxon>Bacillati</taxon>
        <taxon>Bacillota</taxon>
        <taxon>Bacilli</taxon>
        <taxon>Lactobacillales</taxon>
        <taxon>Lactobacillaceae</taxon>
        <taxon>Limosilactobacillus</taxon>
    </lineage>
</organism>
<gene>
    <name evidence="1" type="ORF">LF01B1_03130</name>
</gene>
<protein>
    <recommendedName>
        <fullName evidence="3">Secreted protein</fullName>
    </recommendedName>
</protein>
<dbReference type="Proteomes" id="UP000653631">
    <property type="component" value="Unassembled WGS sequence"/>
</dbReference>